<dbReference type="GO" id="GO:0046872">
    <property type="term" value="F:metal ion binding"/>
    <property type="evidence" value="ECO:0007669"/>
    <property type="project" value="InterPro"/>
</dbReference>
<dbReference type="GO" id="GO:0005524">
    <property type="term" value="F:ATP binding"/>
    <property type="evidence" value="ECO:0007669"/>
    <property type="project" value="UniProtKB-UniRule"/>
</dbReference>
<dbReference type="GO" id="GO:0018169">
    <property type="term" value="F:ribosomal S6-glutamic acid ligase activity"/>
    <property type="evidence" value="ECO:0007669"/>
    <property type="project" value="TreeGrafter"/>
</dbReference>
<keyword evidence="1" id="KW-0067">ATP-binding</keyword>
<evidence type="ECO:0000256" key="1">
    <source>
        <dbReference type="PROSITE-ProRule" id="PRU00409"/>
    </source>
</evidence>
<proteinExistence type="predicted"/>
<dbReference type="Gene3D" id="2.40.70.10">
    <property type="entry name" value="Acid Proteases"/>
    <property type="match status" value="1"/>
</dbReference>
<dbReference type="InterPro" id="IPR013815">
    <property type="entry name" value="ATP_grasp_subdomain_1"/>
</dbReference>
<dbReference type="Proteomes" id="UP000177006">
    <property type="component" value="Unassembled WGS sequence"/>
</dbReference>
<accession>A0A1F5E6D9</accession>
<dbReference type="InterPro" id="IPR011761">
    <property type="entry name" value="ATP-grasp"/>
</dbReference>
<dbReference type="Gene3D" id="3.30.470.20">
    <property type="entry name" value="ATP-grasp fold, B domain"/>
    <property type="match status" value="1"/>
</dbReference>
<evidence type="ECO:0000313" key="4">
    <source>
        <dbReference type="Proteomes" id="UP000177006"/>
    </source>
</evidence>
<dbReference type="SUPFAM" id="SSF50630">
    <property type="entry name" value="Acid proteases"/>
    <property type="match status" value="1"/>
</dbReference>
<dbReference type="AlphaFoldDB" id="A0A1F5E6D9"/>
<sequence>MITSAKADEILGLNARNALFGSRNKLRAKKLANSKLKGKEVLKRAGITVPEVYVVFEEPEDVMNFAWENLPESFVVKPEDGYGGNGVWVIRRRAHWAGEWWTFDGQKVSISDLRWHVLDILEGKFSTHAKARSRAFIEERIPIESAFQRYAYKGTPDIRVIVYNKVPIMAMLRLPTQESDGKANLHQGAIGLGIDMATGVTTYGICHDKLIQYMPVRKSKVERKVNGLKIPHWKQLLKTAVACSEATGLTYGGIDLMIHPTKGIMVLELNCNPGLSVQLANRAGLLRRLERVKDLEVRDGEHGVNIAQALFGSPFAGKVKETDEKVVVENIEEIKIRLSKKKRVPVLAKIDTGAYRSSIDKNLAVSLGLLTQDNILWMGKYFSGLGKERRPIIGITFFLKGRKIRTAASVSNREKMKTKFLIGRRDLEGFFVNPAKEKL</sequence>
<dbReference type="PROSITE" id="PS50975">
    <property type="entry name" value="ATP_GRASP"/>
    <property type="match status" value="1"/>
</dbReference>
<evidence type="ECO:0000259" key="2">
    <source>
        <dbReference type="PROSITE" id="PS50975"/>
    </source>
</evidence>
<dbReference type="EMBL" id="MEZK01000014">
    <property type="protein sequence ID" value="OGD62943.1"/>
    <property type="molecule type" value="Genomic_DNA"/>
</dbReference>
<dbReference type="InterPro" id="IPR039523">
    <property type="entry name" value="RimK-rel_E_lig_ATP-grasp"/>
</dbReference>
<protein>
    <recommendedName>
        <fullName evidence="2">ATP-grasp domain-containing protein</fullName>
    </recommendedName>
</protein>
<reference evidence="3 4" key="1">
    <citation type="journal article" date="2016" name="Nat. Commun.">
        <title>Thousands of microbial genomes shed light on interconnected biogeochemical processes in an aquifer system.</title>
        <authorList>
            <person name="Anantharaman K."/>
            <person name="Brown C.T."/>
            <person name="Hug L.A."/>
            <person name="Sharon I."/>
            <person name="Castelle C.J."/>
            <person name="Probst A.J."/>
            <person name="Thomas B.C."/>
            <person name="Singh A."/>
            <person name="Wilkins M.J."/>
            <person name="Karaoz U."/>
            <person name="Brodie E.L."/>
            <person name="Williams K.H."/>
            <person name="Hubbard S.S."/>
            <person name="Banfield J.F."/>
        </authorList>
    </citation>
    <scope>NUCLEOTIDE SEQUENCE [LARGE SCALE GENOMIC DNA]</scope>
</reference>
<dbReference type="Pfam" id="PF14397">
    <property type="entry name" value="ATPgrasp_ST"/>
    <property type="match status" value="1"/>
</dbReference>
<feature type="domain" description="ATP-grasp" evidence="2">
    <location>
        <begin position="39"/>
        <end position="296"/>
    </location>
</feature>
<dbReference type="SUPFAM" id="SSF56059">
    <property type="entry name" value="Glutathione synthetase ATP-binding domain-like"/>
    <property type="match status" value="1"/>
</dbReference>
<dbReference type="InterPro" id="IPR021109">
    <property type="entry name" value="Peptidase_aspartic_dom_sf"/>
</dbReference>
<dbReference type="GO" id="GO:0009432">
    <property type="term" value="P:SOS response"/>
    <property type="evidence" value="ECO:0007669"/>
    <property type="project" value="TreeGrafter"/>
</dbReference>
<dbReference type="Gene3D" id="3.30.1490.20">
    <property type="entry name" value="ATP-grasp fold, A domain"/>
    <property type="match status" value="1"/>
</dbReference>
<name>A0A1F5E6D9_9BACT</name>
<comment type="caution">
    <text evidence="3">The sequence shown here is derived from an EMBL/GenBank/DDBJ whole genome shotgun (WGS) entry which is preliminary data.</text>
</comment>
<dbReference type="PANTHER" id="PTHR21621">
    <property type="entry name" value="RIBOSOMAL PROTEIN S6 MODIFICATION PROTEIN"/>
    <property type="match status" value="1"/>
</dbReference>
<keyword evidence="1" id="KW-0547">Nucleotide-binding</keyword>
<evidence type="ECO:0000313" key="3">
    <source>
        <dbReference type="EMBL" id="OGD62943.1"/>
    </source>
</evidence>
<dbReference type="GO" id="GO:0005737">
    <property type="term" value="C:cytoplasm"/>
    <property type="evidence" value="ECO:0007669"/>
    <property type="project" value="TreeGrafter"/>
</dbReference>
<dbReference type="PANTHER" id="PTHR21621:SF0">
    <property type="entry name" value="BETA-CITRYLGLUTAMATE SYNTHASE B-RELATED"/>
    <property type="match status" value="1"/>
</dbReference>
<gene>
    <name evidence="3" type="ORF">A2160_04220</name>
</gene>
<organism evidence="3 4">
    <name type="scientific">Candidatus Beckwithbacteria bacterium RBG_13_42_9</name>
    <dbReference type="NCBI Taxonomy" id="1797457"/>
    <lineage>
        <taxon>Bacteria</taxon>
        <taxon>Candidatus Beckwithiibacteriota</taxon>
    </lineage>
</organism>
<dbReference type="STRING" id="1797457.A2160_04220"/>